<dbReference type="OrthoDB" id="10485253at2759"/>
<evidence type="ECO:0000313" key="1">
    <source>
        <dbReference type="EMBL" id="CAB4029283.1"/>
    </source>
</evidence>
<reference evidence="1" key="1">
    <citation type="submission" date="2020-04" db="EMBL/GenBank/DDBJ databases">
        <authorList>
            <person name="Alioto T."/>
            <person name="Alioto T."/>
            <person name="Gomez Garrido J."/>
        </authorList>
    </citation>
    <scope>NUCLEOTIDE SEQUENCE</scope>
    <source>
        <strain evidence="1">A484AB</strain>
    </source>
</reference>
<sequence>METHGGGWTLVYSYTFTNYNSFSSSSNAVTPHPNWPASGANVPISTTPPLSESSLGAVDWNLWKNIGKELMLPIKHQ</sequence>
<organism evidence="1 2">
    <name type="scientific">Paramuricea clavata</name>
    <name type="common">Red gorgonian</name>
    <name type="synonym">Violescent sea-whip</name>
    <dbReference type="NCBI Taxonomy" id="317549"/>
    <lineage>
        <taxon>Eukaryota</taxon>
        <taxon>Metazoa</taxon>
        <taxon>Cnidaria</taxon>
        <taxon>Anthozoa</taxon>
        <taxon>Octocorallia</taxon>
        <taxon>Malacalcyonacea</taxon>
        <taxon>Plexauridae</taxon>
        <taxon>Paramuricea</taxon>
    </lineage>
</organism>
<dbReference type="AlphaFoldDB" id="A0A6S7KM97"/>
<dbReference type="Proteomes" id="UP001152795">
    <property type="component" value="Unassembled WGS sequence"/>
</dbReference>
<proteinExistence type="predicted"/>
<gene>
    <name evidence="1" type="ORF">PACLA_8A015017</name>
</gene>
<keyword evidence="2" id="KW-1185">Reference proteome</keyword>
<accession>A0A6S7KM97</accession>
<protein>
    <submittedName>
        <fullName evidence="1">Uncharacterized protein</fullName>
    </submittedName>
</protein>
<dbReference type="EMBL" id="CACRXK020016064">
    <property type="protein sequence ID" value="CAB4029283.1"/>
    <property type="molecule type" value="Genomic_DNA"/>
</dbReference>
<evidence type="ECO:0000313" key="2">
    <source>
        <dbReference type="Proteomes" id="UP001152795"/>
    </source>
</evidence>
<name>A0A6S7KM97_PARCT</name>
<comment type="caution">
    <text evidence="1">The sequence shown here is derived from an EMBL/GenBank/DDBJ whole genome shotgun (WGS) entry which is preliminary data.</text>
</comment>